<dbReference type="KEGG" id="psco:LY89DRAFT_681270"/>
<gene>
    <name evidence="2" type="ORF">LY89DRAFT_681270</name>
</gene>
<name>A0A194XNU9_MOLSC</name>
<feature type="signal peptide" evidence="1">
    <location>
        <begin position="1"/>
        <end position="22"/>
    </location>
</feature>
<organism evidence="2 3">
    <name type="scientific">Mollisia scopiformis</name>
    <name type="common">Conifer needle endophyte fungus</name>
    <name type="synonym">Phialocephala scopiformis</name>
    <dbReference type="NCBI Taxonomy" id="149040"/>
    <lineage>
        <taxon>Eukaryota</taxon>
        <taxon>Fungi</taxon>
        <taxon>Dikarya</taxon>
        <taxon>Ascomycota</taxon>
        <taxon>Pezizomycotina</taxon>
        <taxon>Leotiomycetes</taxon>
        <taxon>Helotiales</taxon>
        <taxon>Mollisiaceae</taxon>
        <taxon>Mollisia</taxon>
    </lineage>
</organism>
<accession>A0A194XNU9</accession>
<proteinExistence type="predicted"/>
<dbReference type="RefSeq" id="XP_018076265.1">
    <property type="nucleotide sequence ID" value="XM_018214248.1"/>
</dbReference>
<dbReference type="GeneID" id="28823974"/>
<sequence length="71" mass="7843">MYTNIWTALITLLVSLLGTVNSQTITITKTNNQTTPSNPETISHSPLCTLPHLFEQYRNSTCTLSSVSSRT</sequence>
<dbReference type="EMBL" id="KQ947407">
    <property type="protein sequence ID" value="KUJ21910.1"/>
    <property type="molecule type" value="Genomic_DNA"/>
</dbReference>
<protein>
    <submittedName>
        <fullName evidence="2">Uncharacterized protein</fullName>
    </submittedName>
</protein>
<dbReference type="AlphaFoldDB" id="A0A194XNU9"/>
<evidence type="ECO:0000256" key="1">
    <source>
        <dbReference type="SAM" id="SignalP"/>
    </source>
</evidence>
<reference evidence="2 3" key="1">
    <citation type="submission" date="2015-10" db="EMBL/GenBank/DDBJ databases">
        <title>Full genome of DAOMC 229536 Phialocephala scopiformis, a fungal endophyte of spruce producing the potent anti-insectan compound rugulosin.</title>
        <authorList>
            <consortium name="DOE Joint Genome Institute"/>
            <person name="Walker A.K."/>
            <person name="Frasz S.L."/>
            <person name="Seifert K.A."/>
            <person name="Miller J.D."/>
            <person name="Mondo S.J."/>
            <person name="Labutti K."/>
            <person name="Lipzen A."/>
            <person name="Dockter R."/>
            <person name="Kennedy M."/>
            <person name="Grigoriev I.V."/>
            <person name="Spatafora J.W."/>
        </authorList>
    </citation>
    <scope>NUCLEOTIDE SEQUENCE [LARGE SCALE GENOMIC DNA]</scope>
    <source>
        <strain evidence="2 3">CBS 120377</strain>
    </source>
</reference>
<feature type="chain" id="PRO_5008268519" evidence="1">
    <location>
        <begin position="23"/>
        <end position="71"/>
    </location>
</feature>
<evidence type="ECO:0000313" key="2">
    <source>
        <dbReference type="EMBL" id="KUJ21910.1"/>
    </source>
</evidence>
<keyword evidence="1" id="KW-0732">Signal</keyword>
<keyword evidence="3" id="KW-1185">Reference proteome</keyword>
<dbReference type="Proteomes" id="UP000070700">
    <property type="component" value="Unassembled WGS sequence"/>
</dbReference>
<evidence type="ECO:0000313" key="3">
    <source>
        <dbReference type="Proteomes" id="UP000070700"/>
    </source>
</evidence>
<dbReference type="InParanoid" id="A0A194XNU9"/>